<dbReference type="Pfam" id="PF00041">
    <property type="entry name" value="fn3"/>
    <property type="match status" value="2"/>
</dbReference>
<dbReference type="InterPro" id="IPR036179">
    <property type="entry name" value="Ig-like_dom_sf"/>
</dbReference>
<feature type="domain" description="Ig-like" evidence="5">
    <location>
        <begin position="138"/>
        <end position="226"/>
    </location>
</feature>
<protein>
    <submittedName>
        <fullName evidence="8">Titin-like</fullName>
    </submittedName>
</protein>
<feature type="region of interest" description="Disordered" evidence="4">
    <location>
        <begin position="887"/>
        <end position="969"/>
    </location>
</feature>
<dbReference type="SMART" id="SM00409">
    <property type="entry name" value="IG"/>
    <property type="match status" value="9"/>
</dbReference>
<feature type="domain" description="Ig-like" evidence="5">
    <location>
        <begin position="1979"/>
        <end position="2064"/>
    </location>
</feature>
<reference evidence="8" key="1">
    <citation type="submission" date="2025-08" db="UniProtKB">
        <authorList>
            <consortium name="RefSeq"/>
        </authorList>
    </citation>
    <scope>IDENTIFICATION</scope>
    <source>
        <tissue evidence="8">Muscle</tissue>
    </source>
</reference>
<feature type="compositionally biased region" description="Basic and acidic residues" evidence="4">
    <location>
        <begin position="1285"/>
        <end position="1312"/>
    </location>
</feature>
<feature type="domain" description="Ig-like" evidence="5">
    <location>
        <begin position="1581"/>
        <end position="1670"/>
    </location>
</feature>
<accession>A0A6J3LK44</accession>
<evidence type="ECO:0000256" key="1">
    <source>
        <dbReference type="ARBA" id="ARBA00022737"/>
    </source>
</evidence>
<feature type="compositionally biased region" description="Low complexity" evidence="4">
    <location>
        <begin position="2439"/>
        <end position="2454"/>
    </location>
</feature>
<feature type="compositionally biased region" description="Basic residues" evidence="4">
    <location>
        <begin position="2459"/>
        <end position="2472"/>
    </location>
</feature>
<feature type="compositionally biased region" description="Basic and acidic residues" evidence="4">
    <location>
        <begin position="1238"/>
        <end position="1248"/>
    </location>
</feature>
<dbReference type="FunFam" id="2.60.40.10:FF:000612">
    <property type="entry name" value="palladin isoform X1"/>
    <property type="match status" value="1"/>
</dbReference>
<dbReference type="GO" id="GO:0030017">
    <property type="term" value="C:sarcomere"/>
    <property type="evidence" value="ECO:0007669"/>
    <property type="project" value="UniProtKB-ARBA"/>
</dbReference>
<feature type="region of interest" description="Disordered" evidence="4">
    <location>
        <begin position="1040"/>
        <end position="1066"/>
    </location>
</feature>
<feature type="compositionally biased region" description="Low complexity" evidence="4">
    <location>
        <begin position="2382"/>
        <end position="2393"/>
    </location>
</feature>
<dbReference type="GO" id="GO:0030154">
    <property type="term" value="P:cell differentiation"/>
    <property type="evidence" value="ECO:0007669"/>
    <property type="project" value="UniProtKB-ARBA"/>
</dbReference>
<keyword evidence="7" id="KW-1185">Reference proteome</keyword>
<dbReference type="FunFam" id="2.60.40.10:FF:000107">
    <property type="entry name" value="Myosin, light chain kinase a"/>
    <property type="match status" value="1"/>
</dbReference>
<dbReference type="InterPro" id="IPR036116">
    <property type="entry name" value="FN3_sf"/>
</dbReference>
<dbReference type="InterPro" id="IPR003961">
    <property type="entry name" value="FN3_dom"/>
</dbReference>
<dbReference type="InterPro" id="IPR007110">
    <property type="entry name" value="Ig-like_dom"/>
</dbReference>
<feature type="domain" description="Fibronectin type-III" evidence="6">
    <location>
        <begin position="329"/>
        <end position="421"/>
    </location>
</feature>
<dbReference type="CDD" id="cd00096">
    <property type="entry name" value="Ig"/>
    <property type="match status" value="1"/>
</dbReference>
<feature type="region of interest" description="Disordered" evidence="4">
    <location>
        <begin position="3304"/>
        <end position="3331"/>
    </location>
</feature>
<feature type="compositionally biased region" description="Basic and acidic residues" evidence="4">
    <location>
        <begin position="1145"/>
        <end position="1161"/>
    </location>
</feature>
<keyword evidence="3" id="KW-0175">Coiled coil</keyword>
<feature type="region of interest" description="Disordered" evidence="4">
    <location>
        <begin position="4686"/>
        <end position="4705"/>
    </location>
</feature>
<feature type="compositionally biased region" description="Polar residues" evidence="4">
    <location>
        <begin position="914"/>
        <end position="924"/>
    </location>
</feature>
<feature type="region of interest" description="Disordered" evidence="4">
    <location>
        <begin position="1145"/>
        <end position="1339"/>
    </location>
</feature>
<proteinExistence type="predicted"/>
<dbReference type="InterPro" id="IPR003598">
    <property type="entry name" value="Ig_sub2"/>
</dbReference>
<dbReference type="PANTHER" id="PTHR13817:SF167">
    <property type="entry name" value="MYOMESIN AND MYOSIN BINDING PROTEIN"/>
    <property type="match status" value="1"/>
</dbReference>
<keyword evidence="1" id="KW-0677">Repeat</keyword>
<dbReference type="GeneID" id="117242044"/>
<feature type="domain" description="Ig-like" evidence="5">
    <location>
        <begin position="1883"/>
        <end position="1957"/>
    </location>
</feature>
<evidence type="ECO:0000256" key="3">
    <source>
        <dbReference type="SAM" id="Coils"/>
    </source>
</evidence>
<evidence type="ECO:0000256" key="4">
    <source>
        <dbReference type="SAM" id="MobiDB-lite"/>
    </source>
</evidence>
<feature type="compositionally biased region" description="Basic and acidic residues" evidence="4">
    <location>
        <begin position="1326"/>
        <end position="1339"/>
    </location>
</feature>
<dbReference type="CDD" id="cd00063">
    <property type="entry name" value="FN3"/>
    <property type="match status" value="2"/>
</dbReference>
<feature type="domain" description="Ig-like" evidence="5">
    <location>
        <begin position="1782"/>
        <end position="1868"/>
    </location>
</feature>
<feature type="compositionally biased region" description="Basic and acidic residues" evidence="4">
    <location>
        <begin position="461"/>
        <end position="470"/>
    </location>
</feature>
<dbReference type="InterPro" id="IPR003599">
    <property type="entry name" value="Ig_sub"/>
</dbReference>
<feature type="region of interest" description="Disordered" evidence="4">
    <location>
        <begin position="2317"/>
        <end position="2542"/>
    </location>
</feature>
<evidence type="ECO:0000313" key="8">
    <source>
        <dbReference type="RefSeq" id="XP_033364269.1"/>
    </source>
</evidence>
<dbReference type="SMART" id="SM00060">
    <property type="entry name" value="FN3"/>
    <property type="match status" value="2"/>
</dbReference>
<dbReference type="InterPro" id="IPR050964">
    <property type="entry name" value="Striated_Muscle_Regulatory"/>
</dbReference>
<dbReference type="PROSITE" id="PS50835">
    <property type="entry name" value="IG_LIKE"/>
    <property type="match status" value="8"/>
</dbReference>
<feature type="coiled-coil region" evidence="3">
    <location>
        <begin position="5924"/>
        <end position="5994"/>
    </location>
</feature>
<feature type="non-terminal residue" evidence="8">
    <location>
        <position position="6325"/>
    </location>
</feature>
<feature type="compositionally biased region" description="Polar residues" evidence="4">
    <location>
        <begin position="1"/>
        <end position="17"/>
    </location>
</feature>
<feature type="compositionally biased region" description="Low complexity" evidence="4">
    <location>
        <begin position="1250"/>
        <end position="1278"/>
    </location>
</feature>
<feature type="domain" description="Ig-like" evidence="5">
    <location>
        <begin position="2079"/>
        <end position="2157"/>
    </location>
</feature>
<dbReference type="GO" id="GO:0009653">
    <property type="term" value="P:anatomical structure morphogenesis"/>
    <property type="evidence" value="ECO:0007669"/>
    <property type="project" value="UniProtKB-ARBA"/>
</dbReference>
<dbReference type="SMART" id="SM00408">
    <property type="entry name" value="IGc2"/>
    <property type="match status" value="8"/>
</dbReference>
<feature type="region of interest" description="Disordered" evidence="4">
    <location>
        <begin position="982"/>
        <end position="1027"/>
    </location>
</feature>
<feature type="compositionally biased region" description="Basic and acidic residues" evidence="4">
    <location>
        <begin position="1210"/>
        <end position="1224"/>
    </location>
</feature>
<dbReference type="Pfam" id="PF07679">
    <property type="entry name" value="I-set"/>
    <property type="match status" value="8"/>
</dbReference>
<name>A0A6J3LK44_9HYME</name>
<dbReference type="FunFam" id="2.60.40.10:FF:000031">
    <property type="entry name" value="Myosin-binding protein C, slow type"/>
    <property type="match status" value="1"/>
</dbReference>
<dbReference type="FunFam" id="2.60.40.10:FF:001894">
    <property type="entry name" value="Stretchin-Mlck, isoform V"/>
    <property type="match status" value="1"/>
</dbReference>
<evidence type="ECO:0000313" key="7">
    <source>
        <dbReference type="Proteomes" id="UP000504631"/>
    </source>
</evidence>
<feature type="coiled-coil region" evidence="3">
    <location>
        <begin position="6254"/>
        <end position="6307"/>
    </location>
</feature>
<feature type="compositionally biased region" description="Polar residues" evidence="4">
    <location>
        <begin position="2409"/>
        <end position="2419"/>
    </location>
</feature>
<evidence type="ECO:0000256" key="2">
    <source>
        <dbReference type="ARBA" id="ARBA00023319"/>
    </source>
</evidence>
<evidence type="ECO:0000259" key="5">
    <source>
        <dbReference type="PROSITE" id="PS50835"/>
    </source>
</evidence>
<dbReference type="PANTHER" id="PTHR13817">
    <property type="entry name" value="TITIN"/>
    <property type="match status" value="1"/>
</dbReference>
<dbReference type="SUPFAM" id="SSF49265">
    <property type="entry name" value="Fibronectin type III"/>
    <property type="match status" value="1"/>
</dbReference>
<organism evidence="7 8">
    <name type="scientific">Bombus vosnesenskii</name>
    <dbReference type="NCBI Taxonomy" id="207650"/>
    <lineage>
        <taxon>Eukaryota</taxon>
        <taxon>Metazoa</taxon>
        <taxon>Ecdysozoa</taxon>
        <taxon>Arthropoda</taxon>
        <taxon>Hexapoda</taxon>
        <taxon>Insecta</taxon>
        <taxon>Pterygota</taxon>
        <taxon>Neoptera</taxon>
        <taxon>Endopterygota</taxon>
        <taxon>Hymenoptera</taxon>
        <taxon>Apocrita</taxon>
        <taxon>Aculeata</taxon>
        <taxon>Apoidea</taxon>
        <taxon>Anthophila</taxon>
        <taxon>Apidae</taxon>
        <taxon>Bombus</taxon>
        <taxon>Pyrobombus</taxon>
    </lineage>
</organism>
<gene>
    <name evidence="8" type="primary">LOC117242044</name>
</gene>
<feature type="region of interest" description="Disordered" evidence="4">
    <location>
        <begin position="428"/>
        <end position="526"/>
    </location>
</feature>
<dbReference type="KEGG" id="bvk:117242044"/>
<feature type="coiled-coil region" evidence="3">
    <location>
        <begin position="3755"/>
        <end position="3782"/>
    </location>
</feature>
<feature type="compositionally biased region" description="Basic and acidic residues" evidence="4">
    <location>
        <begin position="2507"/>
        <end position="2542"/>
    </location>
</feature>
<dbReference type="FunFam" id="2.60.40.10:FF:001806">
    <property type="entry name" value="Blast:Twitchin"/>
    <property type="match status" value="1"/>
</dbReference>
<dbReference type="RefSeq" id="XP_033364269.1">
    <property type="nucleotide sequence ID" value="XM_033508378.1"/>
</dbReference>
<dbReference type="Gene3D" id="2.60.40.10">
    <property type="entry name" value="Immunoglobulins"/>
    <property type="match status" value="10"/>
</dbReference>
<dbReference type="InterPro" id="IPR013783">
    <property type="entry name" value="Ig-like_fold"/>
</dbReference>
<feature type="coiled-coil region" evidence="3">
    <location>
        <begin position="2792"/>
        <end position="2843"/>
    </location>
</feature>
<feature type="coiled-coil region" evidence="3">
    <location>
        <begin position="5068"/>
        <end position="5103"/>
    </location>
</feature>
<sequence>MGNATTKSHYSKSQPVSATRRPRWEGSGLPAPPGKPILIPGADESQPDVVAIRWERSPSNGGSAIVGYLVEHRRLGSQHWVRSTPGLCTFPELTLSGLEPGWRYQFRVRAQNAVGLSRPSEISDPLTVTLQRSASSAPHFDLEVKDTTVLENEQAEFVVRFTGSPLPKIAWFKDGFEIFSSRRTRIITDSGRSVLLIHQTALNDEGEIKCTATNRAGHASTKARLILEAPPKIRLPRQYEDGLLFEQDETIRLKVSLAGRPPASVIWYHDGEVVSSDERHIFETMDGESILKIPDAKRIDRGEYTVKAINKLGEDTSSFLVTVTDRPARPGKATVTMTLGRSVTLSWTEPEDDGGCKIGTYIVEYYRVGWDVWLKAITSRQTKATLSELIEGSEYKFRVKAENPYGVSEPSEESDVIFIPDIKRGIMAPSLSGKSQSHREIRSREKREVSFAVPTQRTRSLTRDEARNRDEDDDVPFGPASRSVSAQRLTGRPSRADSRVKFALDTVDNSEPPPVPPARSKDHSISKVESQIGNHVVRSSVAMDLPSTENLIQDKEPSSVPITVATVTVTSPEVEESNRRLAYGESRSRSVSMSRERSMSPLSMPKIQEQHEEEFSLSCSPLRSSLSLNFKNQEAIVDEPQIVKSHSLDDKATSPTIPREDVDVIHGSSEFMIVLYPQDQDKKLEDIAGRRKSLETPQITGDIIEDIEDLIPPPMSLSLPELFSVEHQVVETLREAVSSTELLHERAMERFYRAVAAEEASEVAKRKVQVERTTGELATTMETKPATETETDIFKRRLSNPIVTSPILTNWQSRKNRRRLSEGLPENIKSPLKILIPNLLPDVEAMSDPNIPGDSENPIVTSWGLDKPENTTIPLRRWHDANIPLVEEKPPEESIPWQPSANEDTPRNEEMFPDTSQIDNLSPISKQSSQIEEKTKEEEIEDEEEESIETSEESSEEVSTADSEDLKLLKTRILGRLVLDEEDTYHPRGRPVPHVEPEPPPIPPHRIPILDVTPPTPPKTVAPVSPTTVVPKSILKKPKEEPIPLNSFGRPIPPEKPIRKSLPPNVQAVNRNEEEQVKAAITSEPLKVPVMSESDTDSVLSAGEAAKNRRIQAKARTTTPEEEVDEEDIEARMAMVNHYTEIVREHSNRFNYRSSEERRLGDSIASSRRSSFSEDQDVSQVKDRAIISMISEKLNGRQGVKEIQQVQQTKETKKSEVDRQEKSQVKRAAGSRGTTPARDTKPVKEKRTSRPSSRSQSPISRSRNVSVERGVSSRSSSKTRVRAPSQDRRPPSRTSSEEQRFVRERSVDEGPRRSRKPSSKASSRSSSRDRNRAETPVELKMERLQKALESKKYRFSRRGSSAKREYPEKAWRESRLNEEQLAMEAKHNVRSTVGYITDLTLLLAAVYVYLFKKETMAIPFIALLLYRRVSEEIKGRVMEGWWFKRKQCQCEEESVFVSSDEMTLTDQTTKAKGPPRWLEPDQVLPVQGRVGEDIVVEPKLRWSDVFDELRFELLRGDVPIPSDRYRVQMRGNVVQLTLKQSQKDDTGHYALVATRVDQGFDKGSSKKIHLSIDEASEEGDPPVFLRRLTDLAVKVGTRTRFLVEIRSSTTPQITWHRNAEPVHAGSRFSFVHEGNFYCVDVAPVTVEDEGHWTCMAENRGGRSSCTSRLTVIVPKAYKRPEFVEELRALLTETGTVSLECKVVGVPTPVLRWFKDDKEIKAGDVFALTANLDDPTSLGIYTCEAVNCMGTAYSSSKVHVVGKGSREGSLKPADSLTPSGPLPTFTKILQDECCRIGDTLRLSCQVQVPPWPKAITWYNKEGRIEPSEKYHVMEDGLGGYFIEVSPVEAMDEGEWKCVATSAEDMKQFTTCYVAMSIPKNYRKPRFMESLKAVLTEEGLVSFECKVVGFPTPLLRWFKDGQELKPGDVYQLTGTNSLGSYCCIARNCMGEAKSTAELTIEDIQNQLNEEERLQLLSTNQPPIFIKGLRSCEARINEDFRFTVQVSISPEPSLAWYRDDQPVEENEKYQVAKENLGTCHLDVQKLEFLDQAEWKCVASNDHGQSVTSCFLKLIIPKHYKKPKFLESLRAILSEEGAVNLECKVIGVPQPILKWYKDGVELKPGDIHRIISGQDGTCCLGTYTCEATNCMGTVSSSASLLGFEDKLPVQKEAKEPLSPNGHELARNLSLSTIHEERTSQLYDTPQTDHSVTLDDRGEVSFSFDGKEVSVSLYETPDLTEEEALQIVEMYADQLSEHVTEHNVIELPPMRFVKESSNSGNLLMEAVVIDVSPDYFVSAEDGDDLRTEADFEDVSIMDDVTRVFSSPDQDSRSSLKRSARYSLEEDDKPPTRPPRKKSSSSSKSEKSEKSHKMESESFHSAQKDEPFSPVSPMSPVSSLKQDDSDTFADALSSARLSISENQVQRLYEDGRERKRSLSAEKTAGSSIDDGIGGDSSFDSVTGAPKKKKHRKKKHKREKGSSEESSIGSEIDGKRRKSGSTGANTEMLQRIESINKTEEPYVEDVADKSSEKKQTTSESEKSLSKSNKERLLDNMRRLKEPVFIVRDTLVSIDNLETKLNAGSEEECKMIVTKNVIKPIQNLCEEVSSIESKALKNAGDRSLNQTIRISLLEAIGGPTEELLRGMELIERQENVKNRKMDLIAILESLTDPVDEILMGITKLEHELTGRAKGERPIALIRMISAVSKLDENVRNVLTVDKRTTRLVASLEDILNTLDLFLSDVSVDPTKGTIETVDTVVVESLSKSIEDMARALNRFSSIEAKADGASKIAEELIPPTRELKAKLDTLKSALETYETRGILSEHRTKLIESLQESAEQTIVESQRVKDKKPMEDHKRIVEEPKEDILKEVRLSLQETLKTYENIADTLDPRLCSIFDRIDEMYRRLRTPQRREIGLESLTNLEGPLYSLQCALTSISTAENSETISKLLEPAISQLKSTITNLNENSLQYILEMVNNIERIIYKTDSELEESTSSKSIQEQPHNLTDRVLDPLIDVQAALSTALQNIEDVESVTNGAASSQKLLASSEIAVCLVELRQYISDAVHTAMTLREDETINSLIDLKEPLLDLQTALVSKGRTFQELPVIRKMSIPVEKLKIVVSKALKHSASQEDINSMKDLWKMIEEIETQLPKTISQLVEAEEATKHILDSLNVDQNLSNIHFALSSTLERQEKSYPNYTSCLTISVEDLRQNIGSSAVAIANLKNPVDEQIVEQVSLLKECLLSLQRSLLTQEHEPEEEQILKDLINPIEKLKRLVQTMVNTDARTDVILPVLELLEEIEKDTPLIARETSKKKAKREAEKLIPKKEEPKKQKDQSFGLADRISRSLYPMKHWLSNTSEESTKDEEESALSSTIDELKKDVNKIAIETSYSEPPSDENLIEALVDLREPLTRLRNAISMYHEPADLTTLEELGRPMKYLLQTIMDILKDHPEEETLRPIVDIVEEIENQIPISIKEALYRKELKEMVQSMTQEKMVEATTSQETIQEESIPQETILPEREEITAHVSQETIPEATLMESTTILLETQFTESIAEQTAVEESSQRTEQLITTIEELPKEKKDMKKAKKEEEAKSLVVSLFKTLESVQIDITGILEDFEEPTAGTTIVPVSILANSVEELMKTISEMRVTTGTYGTSVNSYEEIVSQTVSVLKNLLQPLNNLQKVLQQSHQHGAQELLILNHLIHPLNVIESEVINSAIEKLDQNSDLKKNCEPILNLLRDIKDTVPIVVKDIHSRQELLGFLREISKPLENIEEQMKILEAQADVTLETDVARILVKPLDYLLNTVNVTSQELELLDQRREIIVEFRTLVEPLVEFLSSLSVVQSSRKSLVPESALLDERRSVISKAVEGLQRQTSTILERISNLEGATLFEGALSSLKNATISVQQQIGGTDYSRRSSNEFTLQYNLSSSFNHLKNTIAVLDKNVDKSVHQVISKSLEALEKQITLSETHFMQTFTEQAVDEEAIVEGFLYPTNQLRSALNVLKEKINQKSISSVSVQTVTLLQALANSTTELASSLSLHRVRLIRERASEGSSLVETLSAMVDVLESVNDSIREIEMVANVEKTMTEEKEENISPDVPITITQIETIVDEIIEVSREEVESVLTIEKIPPEEERLKIEEIESEEKIQELREQKAGKIKGPETTKEEKVDTFEAMKEETSKARETTEEGKIKVVQVMGKEKVETFEGPTEGKVELFEDTTEEKAKALEITEEGATKVLQVMGKEKVETLEEATEGKVELFEGTTEEKAKALEVTEEGETKVLQVMGKEKVETLEEATEGKVELFEGTTEEKAKALEVTEAEKVKVLQVMGKEKVETLEEATEGKVELFEGTTEEKAKALEVTEAEKVKVLQVMGKEKIETLEGATEGKVELLEGTTVEKAKGLEVTEEGILGTLQIMGTETLESPELVEEELDVLKEMKEETVMALEAATVSPELVQESKVESIKVMNVGKVVSVEGMKEEKAGDLEITKEGESVVIHKSTEELSKAVERVEVFSEEITEGAGQILFDMTEKLSIKEEEVETVPQMTEEMPKAMVKVEAPLDETEKLIDEKKVEILTDEVALPVKTVDEKTTSSEKVAVTEKLKGASGVEESVEEIIAQTIEPEQKKRRTETAVERMEEGKIEKEEVASQEIKIEESKKSEELKQKHDIKEQIFEKVEETLKAERVVEESLEKTKEETSESAFKESNEAERQREIMEALERIEDLTKAEEMAEEERKKAKISLIQKTGSLINALQQPLKELTSLVSVALDEPLSSRSEEEKRRIRELTALIQILYDLKATSASIQNTLSSSSISELKTQFVHLLESLINVDQATEKILRLTQKELAPALKENVMVSLQILSEPLKSLQRELSSIQEATSQLPTDCIPLRGNAQNVNEAISELVKVIQQTADTKSMKVVEEIKVMTKTKEENLDIEETTAKPLEELIEVLMVSQEQVKPEDASPLGSAPPSIESAELTKQQKLEANIAKKIVSPIQNLREAIAKIEEEKLEETEQLDLPTKTAAIILSTIIDPLEKLKQSLDISSQQQTVEHEEITEETQSNVPFLQSLPVANILEELERSIATIQEEMILEANEEMNKLEDKALIVKEIDKSLENLKLSIGAVQKIVTFEIERAGTFSNIEETPAVETFIESVNELREKCTAIVSSPPVKIESPEKIRKEELEQVLEMMSQPIQLLRETASEIEEQKTDEVRALDETSKNVVEALKPLVHPLEELEQLLCTAIQQIHPSKDEKTEEIKSTTLPTEQLKVSPVLAELQKSIVMIEEQIAVQPKKLDVSTTKVEASVAELIESPLKTLKSAVTAIQTLEAEETKELTSEEKTTALKTLAKCVEKIANVSSVISSQQKVEISTLQQPQVAKIDIQEFGQQALDNIASPIQILRETISKLDEQQTQETETLIMSETKEIAGVLHTLVEPLEQLEKSLSVAVQETSIVKDESTSDLEDVQSSMKLNVRPVLQQLEKSIGVIQEQVSLEPTKEESKDKLVGSVAKTIEEPLEQMKSSVAAIKEIILETEQTGNLSDVDKTSILKSFAKSVEEIGEKCLAVISQQQIGIQLVPQKIKESQVEILDMAVSPLQLLRETIIKIEEEKLQQVEALDSSKVAASESALKILVEPLQRLETSLSSTVQQAISMELNKIEEISQAAPPLQKLDIQPIVEELQKCVASVQEQVKLQTVAEHSIEEASIMQATEKSLEDLNSSLAIIQSVVSTEPGVEETLSETEKVTALRHFAKSVQELEECMAMVSQHQVDAKETVMESMEAEKLETQVLETIIVPIHTLHETIMKIQEDNTEEIGTLELQKGNVQTLTPLMHPLQQLERSLVNVVQQASDQKLESVEQIQRETPQTIVLRPILQELKESIINIQGQLATSFEESSKLETAKDLNKALEELETATIAVQHVFTLSSEETEEIKTQKKSALEAFAKSIEQLEERCSAVISQKKVEKKLEEAEKQQAKMVDVEILQKISNTVHVLRESLSHIEEEKMQQVEELKIPKEKTNLKLNVLIEPLNILEQALQTALLEGKVLEEETTKELKKSEIPVDKLNLQPVLEEFQKSIITIQQQTSETATISGEVSEVSMMLAAEKSLEQMKLSVAAVQEITIAQQDQTKELRTGEEKSRLEAFARSMEETGEKLLAAVKQYEVKKSEEVPAKNKVVEDFVKTVIEPINELQTTILNIDKESELLGKKKEEEVVLFLSMVQPLHKLEESFLSAMQQEAVTKYETVKEISQAIPALQELPVKLTLEELNKNVAEIQKQLVFAKETLSSTGDTEDFAVIKNLERSLSDLRTSVAVVQQLTTIEKPGEQILDVENASA</sequence>
<evidence type="ECO:0000259" key="6">
    <source>
        <dbReference type="PROSITE" id="PS50853"/>
    </source>
</evidence>
<feature type="compositionally biased region" description="Acidic residues" evidence="4">
    <location>
        <begin position="938"/>
        <end position="956"/>
    </location>
</feature>
<feature type="compositionally biased region" description="Basic and acidic residues" evidence="4">
    <location>
        <begin position="3304"/>
        <end position="3328"/>
    </location>
</feature>
<keyword evidence="2" id="KW-0393">Immunoglobulin domain</keyword>
<dbReference type="InterPro" id="IPR013098">
    <property type="entry name" value="Ig_I-set"/>
</dbReference>
<feature type="compositionally biased region" description="Basic and acidic residues" evidence="4">
    <location>
        <begin position="2358"/>
        <end position="2381"/>
    </location>
</feature>
<feature type="domain" description="Fibronectin type-III" evidence="6">
    <location>
        <begin position="32"/>
        <end position="132"/>
    </location>
</feature>
<feature type="domain" description="Ig-like" evidence="5">
    <location>
        <begin position="1680"/>
        <end position="1760"/>
    </location>
</feature>
<feature type="domain" description="Ig-like" evidence="5">
    <location>
        <begin position="231"/>
        <end position="324"/>
    </location>
</feature>
<feature type="region of interest" description="Disordered" evidence="4">
    <location>
        <begin position="578"/>
        <end position="602"/>
    </location>
</feature>
<dbReference type="FunFam" id="2.60.40.10:FF:001307">
    <property type="entry name" value="Stretchin-Mlck, isoform V"/>
    <property type="match status" value="3"/>
</dbReference>
<dbReference type="SUPFAM" id="SSF48726">
    <property type="entry name" value="Immunoglobulin"/>
    <property type="match status" value="8"/>
</dbReference>
<feature type="compositionally biased region" description="Basic and acidic residues" evidence="4">
    <location>
        <begin position="2421"/>
        <end position="2433"/>
    </location>
</feature>
<feature type="compositionally biased region" description="Basic and acidic residues" evidence="4">
    <location>
        <begin position="437"/>
        <end position="449"/>
    </location>
</feature>
<dbReference type="PROSITE" id="PS50853">
    <property type="entry name" value="FN3"/>
    <property type="match status" value="2"/>
</dbReference>
<feature type="region of interest" description="Disordered" evidence="4">
    <location>
        <begin position="1"/>
        <end position="42"/>
    </location>
</feature>
<dbReference type="Proteomes" id="UP000504631">
    <property type="component" value="Unplaced"/>
</dbReference>